<name>A0ACB8SY31_9AGAM</name>
<gene>
    <name evidence="1" type="ORF">BV25DRAFT_1870799</name>
</gene>
<comment type="caution">
    <text evidence="1">The sequence shown here is derived from an EMBL/GenBank/DDBJ whole genome shotgun (WGS) entry which is preliminary data.</text>
</comment>
<accession>A0ACB8SY31</accession>
<organism evidence="1 2">
    <name type="scientific">Artomyces pyxidatus</name>
    <dbReference type="NCBI Taxonomy" id="48021"/>
    <lineage>
        <taxon>Eukaryota</taxon>
        <taxon>Fungi</taxon>
        <taxon>Dikarya</taxon>
        <taxon>Basidiomycota</taxon>
        <taxon>Agaricomycotina</taxon>
        <taxon>Agaricomycetes</taxon>
        <taxon>Russulales</taxon>
        <taxon>Auriscalpiaceae</taxon>
        <taxon>Artomyces</taxon>
    </lineage>
</organism>
<evidence type="ECO:0000313" key="1">
    <source>
        <dbReference type="EMBL" id="KAI0061304.1"/>
    </source>
</evidence>
<keyword evidence="2" id="KW-1185">Reference proteome</keyword>
<dbReference type="Proteomes" id="UP000814140">
    <property type="component" value="Unassembled WGS sequence"/>
</dbReference>
<proteinExistence type="predicted"/>
<evidence type="ECO:0000313" key="2">
    <source>
        <dbReference type="Proteomes" id="UP000814140"/>
    </source>
</evidence>
<sequence>MDSHISGAMELLGGVVTGRPWLTRQREELQKDNEALDGYEPDDPIITGTKLANLEDPDDVDCHVRETMKIKYMSYKERRKAGQKIKIEYNITSVLNRQKFICTLARALLAFGAPSHRVESQLVSAARILELDAEFAQLPNILLVSFGDPDLNTSESHFIQCNGHLALGKLRDVHTIYRQVVHDELSAKKATRKLENLLNEPPIYGVWMQSILAFLLSVFICPIAFGGSFLDMWIAGAGAFILRALQATVVHRSARFAKVFEITIAMFVSFVACALGSIDTQIFCYGAISSGAIVGILPGYLILSSSLELASKNILCGSVKMIYALIYTLFLGFGLQVGSDLYLLLDFDSRNRLKMLAKAMTHTVIYTGKYVLEHSDDPNIPLSGTFAFINGTVTHRDDFINGCYRPASFPWFLQPLPFWTHFLLVPAFSIVVSLANYQPWKSLDLLVMVVISCAAYVGNKAAEHFIFGQLDIVSAIGAAVVGVLGNLYSRRFGGTAFTSMVTGVLFLPGGVDLTDTGLALGESIISVSIDITVGLFTSPAIVYMFVTRKNAAMFSF</sequence>
<reference evidence="1" key="1">
    <citation type="submission" date="2021-03" db="EMBL/GenBank/DDBJ databases">
        <authorList>
            <consortium name="DOE Joint Genome Institute"/>
            <person name="Ahrendt S."/>
            <person name="Looney B.P."/>
            <person name="Miyauchi S."/>
            <person name="Morin E."/>
            <person name="Drula E."/>
            <person name="Courty P.E."/>
            <person name="Chicoki N."/>
            <person name="Fauchery L."/>
            <person name="Kohler A."/>
            <person name="Kuo A."/>
            <person name="Labutti K."/>
            <person name="Pangilinan J."/>
            <person name="Lipzen A."/>
            <person name="Riley R."/>
            <person name="Andreopoulos W."/>
            <person name="He G."/>
            <person name="Johnson J."/>
            <person name="Barry K.W."/>
            <person name="Grigoriev I.V."/>
            <person name="Nagy L."/>
            <person name="Hibbett D."/>
            <person name="Henrissat B."/>
            <person name="Matheny P.B."/>
            <person name="Labbe J."/>
            <person name="Martin F."/>
        </authorList>
    </citation>
    <scope>NUCLEOTIDE SEQUENCE</scope>
    <source>
        <strain evidence="1">HHB10654</strain>
    </source>
</reference>
<reference evidence="1" key="2">
    <citation type="journal article" date="2022" name="New Phytol.">
        <title>Evolutionary transition to the ectomycorrhizal habit in the genomes of a hyperdiverse lineage of mushroom-forming fungi.</title>
        <authorList>
            <person name="Looney B."/>
            <person name="Miyauchi S."/>
            <person name="Morin E."/>
            <person name="Drula E."/>
            <person name="Courty P.E."/>
            <person name="Kohler A."/>
            <person name="Kuo A."/>
            <person name="LaButti K."/>
            <person name="Pangilinan J."/>
            <person name="Lipzen A."/>
            <person name="Riley R."/>
            <person name="Andreopoulos W."/>
            <person name="He G."/>
            <person name="Johnson J."/>
            <person name="Nolan M."/>
            <person name="Tritt A."/>
            <person name="Barry K.W."/>
            <person name="Grigoriev I.V."/>
            <person name="Nagy L.G."/>
            <person name="Hibbett D."/>
            <person name="Henrissat B."/>
            <person name="Matheny P.B."/>
            <person name="Labbe J."/>
            <person name="Martin F.M."/>
        </authorList>
    </citation>
    <scope>NUCLEOTIDE SEQUENCE</scope>
    <source>
        <strain evidence="1">HHB10654</strain>
    </source>
</reference>
<protein>
    <submittedName>
        <fullName evidence="1">DUF1212-domain-containing protein</fullName>
    </submittedName>
</protein>
<dbReference type="EMBL" id="MU277213">
    <property type="protein sequence ID" value="KAI0061304.1"/>
    <property type="molecule type" value="Genomic_DNA"/>
</dbReference>